<protein>
    <submittedName>
        <fullName evidence="2">Uncharacterized protein</fullName>
    </submittedName>
</protein>
<accession>A0A803PHK0</accession>
<reference evidence="2" key="1">
    <citation type="submission" date="2018-11" db="EMBL/GenBank/DDBJ databases">
        <authorList>
            <person name="Grassa J C."/>
        </authorList>
    </citation>
    <scope>NUCLEOTIDE SEQUENCE [LARGE SCALE GENOMIC DNA]</scope>
</reference>
<dbReference type="EnsemblPlants" id="evm.model.04.472">
    <property type="protein sequence ID" value="cds.evm.model.04.472"/>
    <property type="gene ID" value="evm.TU.04.472"/>
</dbReference>
<organism evidence="2 3">
    <name type="scientific">Cannabis sativa</name>
    <name type="common">Hemp</name>
    <name type="synonym">Marijuana</name>
    <dbReference type="NCBI Taxonomy" id="3483"/>
    <lineage>
        <taxon>Eukaryota</taxon>
        <taxon>Viridiplantae</taxon>
        <taxon>Streptophyta</taxon>
        <taxon>Embryophyta</taxon>
        <taxon>Tracheophyta</taxon>
        <taxon>Spermatophyta</taxon>
        <taxon>Magnoliopsida</taxon>
        <taxon>eudicotyledons</taxon>
        <taxon>Gunneridae</taxon>
        <taxon>Pentapetalae</taxon>
        <taxon>rosids</taxon>
        <taxon>fabids</taxon>
        <taxon>Rosales</taxon>
        <taxon>Cannabaceae</taxon>
        <taxon>Cannabis</taxon>
    </lineage>
</organism>
<proteinExistence type="predicted"/>
<dbReference type="AlphaFoldDB" id="A0A803PHK0"/>
<dbReference type="Gramene" id="evm.model.04.472">
    <property type="protein sequence ID" value="cds.evm.model.04.472"/>
    <property type="gene ID" value="evm.TU.04.472"/>
</dbReference>
<feature type="compositionally biased region" description="Polar residues" evidence="1">
    <location>
        <begin position="74"/>
        <end position="86"/>
    </location>
</feature>
<evidence type="ECO:0000313" key="2">
    <source>
        <dbReference type="EnsemblPlants" id="cds.evm.model.04.472"/>
    </source>
</evidence>
<feature type="region of interest" description="Disordered" evidence="1">
    <location>
        <begin position="1"/>
        <end position="38"/>
    </location>
</feature>
<reference evidence="2" key="2">
    <citation type="submission" date="2021-03" db="UniProtKB">
        <authorList>
            <consortium name="EnsemblPlants"/>
        </authorList>
    </citation>
    <scope>IDENTIFICATION</scope>
</reference>
<dbReference type="Proteomes" id="UP000596661">
    <property type="component" value="Chromosome 4"/>
</dbReference>
<dbReference type="EMBL" id="UZAU01000360">
    <property type="status" value="NOT_ANNOTATED_CDS"/>
    <property type="molecule type" value="Genomic_DNA"/>
</dbReference>
<feature type="region of interest" description="Disordered" evidence="1">
    <location>
        <begin position="70"/>
        <end position="102"/>
    </location>
</feature>
<keyword evidence="3" id="KW-1185">Reference proteome</keyword>
<sequence>MNLEDVLHSSSKKGKKRLTASKTSSDVNVEPLKRPKKTIANKKQALQTIDLEIHENQLQTHPLAFAHTEEPVHKTNQVAASSSQAPKTLPIEAGSVCSEHSS</sequence>
<evidence type="ECO:0000256" key="1">
    <source>
        <dbReference type="SAM" id="MobiDB-lite"/>
    </source>
</evidence>
<feature type="compositionally biased region" description="Basic residues" evidence="1">
    <location>
        <begin position="10"/>
        <end position="19"/>
    </location>
</feature>
<evidence type="ECO:0000313" key="3">
    <source>
        <dbReference type="Proteomes" id="UP000596661"/>
    </source>
</evidence>
<name>A0A803PHK0_CANSA</name>